<dbReference type="GO" id="GO:0006281">
    <property type="term" value="P:DNA repair"/>
    <property type="evidence" value="ECO:0007669"/>
    <property type="project" value="UniProtKB-UniRule"/>
</dbReference>
<feature type="domain" description="Nse4/EID protein Nse3/MAGE-binding" evidence="10">
    <location>
        <begin position="99"/>
        <end position="146"/>
    </location>
</feature>
<organism evidence="11 12">
    <name type="scientific">Lachancea nothofagi CBS 11611</name>
    <dbReference type="NCBI Taxonomy" id="1266666"/>
    <lineage>
        <taxon>Eukaryota</taxon>
        <taxon>Fungi</taxon>
        <taxon>Dikarya</taxon>
        <taxon>Ascomycota</taxon>
        <taxon>Saccharomycotina</taxon>
        <taxon>Saccharomycetes</taxon>
        <taxon>Saccharomycetales</taxon>
        <taxon>Saccharomycetaceae</taxon>
        <taxon>Lachancea</taxon>
    </lineage>
</organism>
<dbReference type="InterPro" id="IPR014854">
    <property type="entry name" value="Nse4_C"/>
</dbReference>
<evidence type="ECO:0000256" key="1">
    <source>
        <dbReference type="ARBA" id="ARBA00004123"/>
    </source>
</evidence>
<evidence type="ECO:0000256" key="3">
    <source>
        <dbReference type="ARBA" id="ARBA00022763"/>
    </source>
</evidence>
<dbReference type="InterPro" id="IPR029225">
    <property type="entry name" value="Nse4_Nse3-bd"/>
</dbReference>
<evidence type="ECO:0000256" key="5">
    <source>
        <dbReference type="ARBA" id="ARBA00023204"/>
    </source>
</evidence>
<dbReference type="InterPro" id="IPR027786">
    <property type="entry name" value="Nse4/EID"/>
</dbReference>
<feature type="domain" description="Non-structural maintenance of chromosome element 4 C-terminal" evidence="9">
    <location>
        <begin position="290"/>
        <end position="384"/>
    </location>
</feature>
<name>A0A1G4KIE4_9SACH</name>
<dbReference type="OrthoDB" id="361242at2759"/>
<keyword evidence="6 7" id="KW-0539">Nucleus</keyword>
<keyword evidence="3 7" id="KW-0227">DNA damage</keyword>
<evidence type="ECO:0000256" key="7">
    <source>
        <dbReference type="RuleBase" id="RU365071"/>
    </source>
</evidence>
<feature type="region of interest" description="Disordered" evidence="8">
    <location>
        <begin position="1"/>
        <end position="35"/>
    </location>
</feature>
<keyword evidence="12" id="KW-1185">Reference proteome</keyword>
<dbReference type="PANTHER" id="PTHR16140">
    <property type="entry name" value="NON-STRUCTURAL MAINTENANCE OF CHROMOSOMES ELEMENT 4"/>
    <property type="match status" value="1"/>
</dbReference>
<evidence type="ECO:0000256" key="6">
    <source>
        <dbReference type="ARBA" id="ARBA00023242"/>
    </source>
</evidence>
<accession>A0A1G4KIE4</accession>
<feature type="compositionally biased region" description="Basic and acidic residues" evidence="8">
    <location>
        <begin position="1"/>
        <end position="24"/>
    </location>
</feature>
<gene>
    <name evidence="11" type="ORF">LANO_0G09208G</name>
</gene>
<dbReference type="GO" id="GO:0005634">
    <property type="term" value="C:nucleus"/>
    <property type="evidence" value="ECO:0007669"/>
    <property type="project" value="UniProtKB-SubCell"/>
</dbReference>
<comment type="subunit">
    <text evidence="7">Component of the SMC5-SMC6 complex.</text>
</comment>
<comment type="function">
    <text evidence="7">Component of the SMC5-SMC6 complex, that promotes sister chromatid alignment after DNA damage and facilitates double-stranded DNA breaks (DSBs) repair via homologous recombination between sister chromatids.</text>
</comment>
<evidence type="ECO:0000259" key="10">
    <source>
        <dbReference type="Pfam" id="PF15412"/>
    </source>
</evidence>
<dbReference type="Pfam" id="PF15412">
    <property type="entry name" value="Nse4-Nse3_bdg"/>
    <property type="match status" value="1"/>
</dbReference>
<sequence length="385" mass="44208">MVRKESSDQRPSKRIKTENGDREAMPQSPQDGVDSLVEHSEFEILQGYREVDKNVSKDRVEIARNGGKSIALDRLKAVDNLFNKAAAIDTNRNSLLAEDSRAVLNVSELTELSVRNLKLDSSQHALYADDVLNYSKRFMLKDYFQINDLSEQPTDLRTQDLEDTQNSLGQDANLAGSGHEIAQRRLQRGFLKQFEQYDQFMQFDWFKLGMLYQTKSRAPAIVDHLLGPFAAEKKVRAPSQRRRITEAVGKAVTAQRVTKESLNSTEDKTTPEQVKKCFEVLTKKNGYGKIGLFKFIIDPNSFARSVENLFYTSFLIKEGKVILEEDSDGYPAIRPKEKLPKDGHQRDLEIQRRNDARQNHLIFQLDMSTWRKLIKEFDIVQSFIP</sequence>
<dbReference type="Pfam" id="PF08743">
    <property type="entry name" value="Nse4_C"/>
    <property type="match status" value="1"/>
</dbReference>
<evidence type="ECO:0000313" key="11">
    <source>
        <dbReference type="EMBL" id="SCV04275.1"/>
    </source>
</evidence>
<evidence type="ECO:0000313" key="12">
    <source>
        <dbReference type="Proteomes" id="UP000189911"/>
    </source>
</evidence>
<protein>
    <recommendedName>
        <fullName evidence="7">Non-structural maintenance of chromosomes element 4</fullName>
    </recommendedName>
</protein>
<evidence type="ECO:0000256" key="8">
    <source>
        <dbReference type="SAM" id="MobiDB-lite"/>
    </source>
</evidence>
<dbReference type="GO" id="GO:0030915">
    <property type="term" value="C:Smc5-Smc6 complex"/>
    <property type="evidence" value="ECO:0007669"/>
    <property type="project" value="UniProtKB-UniRule"/>
</dbReference>
<reference evidence="12" key="1">
    <citation type="submission" date="2016-03" db="EMBL/GenBank/DDBJ databases">
        <authorList>
            <person name="Devillers Hugo."/>
        </authorList>
    </citation>
    <scope>NUCLEOTIDE SEQUENCE [LARGE SCALE GENOMIC DNA]</scope>
</reference>
<dbReference type="GO" id="GO:0006310">
    <property type="term" value="P:DNA recombination"/>
    <property type="evidence" value="ECO:0007669"/>
    <property type="project" value="UniProtKB-UniRule"/>
</dbReference>
<comment type="subcellular location">
    <subcellularLocation>
        <location evidence="1 7">Nucleus</location>
    </subcellularLocation>
</comment>
<proteinExistence type="inferred from homology"/>
<dbReference type="PANTHER" id="PTHR16140:SF0">
    <property type="entry name" value="NON-STRUCTURAL MAINTENANCE OF CHROMOSOMES ELEMENT 4"/>
    <property type="match status" value="1"/>
</dbReference>
<keyword evidence="4 7" id="KW-0233">DNA recombination</keyword>
<comment type="similarity">
    <text evidence="2 7">Belongs to the NSE4 family.</text>
</comment>
<evidence type="ECO:0000256" key="4">
    <source>
        <dbReference type="ARBA" id="ARBA00023172"/>
    </source>
</evidence>
<dbReference type="AlphaFoldDB" id="A0A1G4KIE4"/>
<keyword evidence="5 7" id="KW-0234">DNA repair</keyword>
<dbReference type="EMBL" id="LT598453">
    <property type="protein sequence ID" value="SCV04275.1"/>
    <property type="molecule type" value="Genomic_DNA"/>
</dbReference>
<evidence type="ECO:0000259" key="9">
    <source>
        <dbReference type="Pfam" id="PF08743"/>
    </source>
</evidence>
<dbReference type="Proteomes" id="UP000189911">
    <property type="component" value="Chromosome G"/>
</dbReference>
<evidence type="ECO:0000256" key="2">
    <source>
        <dbReference type="ARBA" id="ARBA00008997"/>
    </source>
</evidence>